<evidence type="ECO:0000313" key="2">
    <source>
        <dbReference type="EMBL" id="KYH24451.1"/>
    </source>
</evidence>
<proteinExistence type="predicted"/>
<comment type="caution">
    <text evidence="2">The sequence shown here is derived from an EMBL/GenBank/DDBJ whole genome shotgun (WGS) entry which is preliminary data.</text>
</comment>
<evidence type="ECO:0000313" key="3">
    <source>
        <dbReference type="Proteomes" id="UP000075321"/>
    </source>
</evidence>
<organism evidence="2 3">
    <name type="scientific">Halalkalicoccus paucihalophilus</name>
    <dbReference type="NCBI Taxonomy" id="1008153"/>
    <lineage>
        <taxon>Archaea</taxon>
        <taxon>Methanobacteriati</taxon>
        <taxon>Methanobacteriota</taxon>
        <taxon>Stenosarchaea group</taxon>
        <taxon>Halobacteria</taxon>
        <taxon>Halobacteriales</taxon>
        <taxon>Halococcaceae</taxon>
        <taxon>Halalkalicoccus</taxon>
    </lineage>
</organism>
<gene>
    <name evidence="2" type="ORF">HAPAU_34340</name>
</gene>
<keyword evidence="3" id="KW-1185">Reference proteome</keyword>
<name>A0A151A9U2_9EURY</name>
<sequence>MTDKSVKLLHFGTLPAVNDEDSSVGRRAVPSVSEGNYLSRMESTGSCATSRPLKQRAGVFARPRGTWYLLVPHPIPPRPRRPNTVRPPPLDGGRTQVVPSTVPRRRWRGATANGADFCMPSPPRLRRRCRPSRLTGRGTVRIAYESQPRTPRRVCHRWVWNRQYRWEAAPVLPIDTLRDWLELLYDADYTVDFSRLAECTARIPA</sequence>
<reference evidence="2 3" key="1">
    <citation type="submission" date="2016-02" db="EMBL/GenBank/DDBJ databases">
        <title>Genome sequence of Halalkalicoccus paucihalophilus DSM 24557.</title>
        <authorList>
            <person name="Poehlein A."/>
            <person name="Daniel R."/>
        </authorList>
    </citation>
    <scope>NUCLEOTIDE SEQUENCE [LARGE SCALE GENOMIC DNA]</scope>
    <source>
        <strain evidence="2 3">DSM 24557</strain>
    </source>
</reference>
<dbReference type="EMBL" id="LTAZ01000013">
    <property type="protein sequence ID" value="KYH24451.1"/>
    <property type="molecule type" value="Genomic_DNA"/>
</dbReference>
<dbReference type="AlphaFoldDB" id="A0A151A9U2"/>
<accession>A0A151A9U2</accession>
<evidence type="ECO:0000256" key="1">
    <source>
        <dbReference type="SAM" id="MobiDB-lite"/>
    </source>
</evidence>
<protein>
    <submittedName>
        <fullName evidence="2">Uncharacterized protein</fullName>
    </submittedName>
</protein>
<feature type="region of interest" description="Disordered" evidence="1">
    <location>
        <begin position="72"/>
        <end position="97"/>
    </location>
</feature>
<dbReference type="Proteomes" id="UP000075321">
    <property type="component" value="Unassembled WGS sequence"/>
</dbReference>
<dbReference type="PATRIC" id="fig|1008153.3.peg.3617"/>